<evidence type="ECO:0000259" key="11">
    <source>
        <dbReference type="Pfam" id="PF22587"/>
    </source>
</evidence>
<dbReference type="InterPro" id="IPR050240">
    <property type="entry name" value="DNA_pol_type-B"/>
</dbReference>
<evidence type="ECO:0000256" key="1">
    <source>
        <dbReference type="ARBA" id="ARBA00005755"/>
    </source>
</evidence>
<dbReference type="Gene3D" id="3.90.1600.10">
    <property type="entry name" value="Palm domain of DNA polymerase"/>
    <property type="match status" value="2"/>
</dbReference>
<comment type="similarity">
    <text evidence="1 7">Belongs to the DNA polymerase type-B family.</text>
</comment>
<feature type="domain" description="DNA-directed DNA polymerase family B multifunctional" evidence="9">
    <location>
        <begin position="420"/>
        <end position="809"/>
    </location>
</feature>
<comment type="caution">
    <text evidence="12">The sequence shown here is derived from an EMBL/GenBank/DDBJ whole genome shotgun (WGS) entry which is preliminary data.</text>
</comment>
<dbReference type="Gene3D" id="3.30.420.10">
    <property type="entry name" value="Ribonuclease H-like superfamily/Ribonuclease H"/>
    <property type="match status" value="1"/>
</dbReference>
<dbReference type="Pfam" id="PF00136">
    <property type="entry name" value="DNA_pol_B"/>
    <property type="match status" value="1"/>
</dbReference>
<keyword evidence="3 7" id="KW-0548">Nucleotidyltransferase</keyword>
<comment type="catalytic activity">
    <reaction evidence="6 7">
        <text>DNA(n) + a 2'-deoxyribonucleoside 5'-triphosphate = DNA(n+1) + diphosphate</text>
        <dbReference type="Rhea" id="RHEA:22508"/>
        <dbReference type="Rhea" id="RHEA-COMP:17339"/>
        <dbReference type="Rhea" id="RHEA-COMP:17340"/>
        <dbReference type="ChEBI" id="CHEBI:33019"/>
        <dbReference type="ChEBI" id="CHEBI:61560"/>
        <dbReference type="ChEBI" id="CHEBI:173112"/>
        <dbReference type="EC" id="2.7.7.7"/>
    </reaction>
</comment>
<dbReference type="Pfam" id="PF22587">
    <property type="entry name" value="DNApolII_insertion"/>
    <property type="match status" value="1"/>
</dbReference>
<dbReference type="GO" id="GO:0009432">
    <property type="term" value="P:SOS response"/>
    <property type="evidence" value="ECO:0007669"/>
    <property type="project" value="TreeGrafter"/>
</dbReference>
<organism evidence="12 13">
    <name type="scientific">Pseudoduganella buxea</name>
    <dbReference type="NCBI Taxonomy" id="1949069"/>
    <lineage>
        <taxon>Bacteria</taxon>
        <taxon>Pseudomonadati</taxon>
        <taxon>Pseudomonadota</taxon>
        <taxon>Betaproteobacteria</taxon>
        <taxon>Burkholderiales</taxon>
        <taxon>Oxalobacteraceae</taxon>
        <taxon>Telluria group</taxon>
        <taxon>Pseudoduganella</taxon>
    </lineage>
</organism>
<dbReference type="InterPro" id="IPR006134">
    <property type="entry name" value="DNA-dir_DNA_pol_B_multi_dom"/>
</dbReference>
<evidence type="ECO:0000256" key="6">
    <source>
        <dbReference type="ARBA" id="ARBA00049244"/>
    </source>
</evidence>
<proteinExistence type="inferred from homology"/>
<evidence type="ECO:0000259" key="10">
    <source>
        <dbReference type="Pfam" id="PF03104"/>
    </source>
</evidence>
<feature type="domain" description="DNA polymerase II insertion" evidence="11">
    <location>
        <begin position="87"/>
        <end position="147"/>
    </location>
</feature>
<accession>A0A6I3STT5</accession>
<dbReference type="InterPro" id="IPR036397">
    <property type="entry name" value="RNaseH_sf"/>
</dbReference>
<dbReference type="InterPro" id="IPR012337">
    <property type="entry name" value="RNaseH-like_sf"/>
</dbReference>
<feature type="region of interest" description="Disordered" evidence="8">
    <location>
        <begin position="1"/>
        <end position="23"/>
    </location>
</feature>
<dbReference type="Pfam" id="PF03104">
    <property type="entry name" value="DNA_pol_B_exo1"/>
    <property type="match status" value="1"/>
</dbReference>
<dbReference type="InterPro" id="IPR006133">
    <property type="entry name" value="DNA-dir_DNA_pol_B_exonuc"/>
</dbReference>
<evidence type="ECO:0000313" key="12">
    <source>
        <dbReference type="EMBL" id="MTV52541.1"/>
    </source>
</evidence>
<dbReference type="InterPro" id="IPR023211">
    <property type="entry name" value="DNA_pol_palm_dom_sf"/>
</dbReference>
<dbReference type="NCBIfam" id="NF004422">
    <property type="entry name" value="PRK05762.1-4"/>
    <property type="match status" value="1"/>
</dbReference>
<dbReference type="InterPro" id="IPR006172">
    <property type="entry name" value="DNA-dir_DNA_pol_B"/>
</dbReference>
<dbReference type="GO" id="GO:0003677">
    <property type="term" value="F:DNA binding"/>
    <property type="evidence" value="ECO:0007669"/>
    <property type="project" value="UniProtKB-KW"/>
</dbReference>
<dbReference type="AlphaFoldDB" id="A0A6I3STT5"/>
<evidence type="ECO:0000256" key="5">
    <source>
        <dbReference type="ARBA" id="ARBA00023125"/>
    </source>
</evidence>
<dbReference type="InterPro" id="IPR043502">
    <property type="entry name" value="DNA/RNA_pol_sf"/>
</dbReference>
<dbReference type="Gene3D" id="2.40.50.590">
    <property type="match status" value="2"/>
</dbReference>
<protein>
    <recommendedName>
        <fullName evidence="7">DNA polymerase</fullName>
        <ecNumber evidence="7">2.7.7.7</ecNumber>
    </recommendedName>
</protein>
<keyword evidence="7" id="KW-0235">DNA replication</keyword>
<dbReference type="PRINTS" id="PR00106">
    <property type="entry name" value="DNAPOLB"/>
</dbReference>
<dbReference type="SUPFAM" id="SSF53098">
    <property type="entry name" value="Ribonuclease H-like"/>
    <property type="match status" value="1"/>
</dbReference>
<dbReference type="FunFam" id="3.90.1600.10:FF:000009">
    <property type="entry name" value="DNA polymerase"/>
    <property type="match status" value="1"/>
</dbReference>
<evidence type="ECO:0000259" key="9">
    <source>
        <dbReference type="Pfam" id="PF00136"/>
    </source>
</evidence>
<evidence type="ECO:0000256" key="2">
    <source>
        <dbReference type="ARBA" id="ARBA00022679"/>
    </source>
</evidence>
<evidence type="ECO:0000313" key="13">
    <source>
        <dbReference type="Proteomes" id="UP000430634"/>
    </source>
</evidence>
<evidence type="ECO:0000256" key="3">
    <source>
        <dbReference type="ARBA" id="ARBA00022695"/>
    </source>
</evidence>
<keyword evidence="2 7" id="KW-0808">Transferase</keyword>
<dbReference type="NCBIfam" id="NF004421">
    <property type="entry name" value="PRK05762.1-2"/>
    <property type="match status" value="1"/>
</dbReference>
<dbReference type="PANTHER" id="PTHR10322">
    <property type="entry name" value="DNA POLYMERASE CATALYTIC SUBUNIT"/>
    <property type="match status" value="1"/>
</dbReference>
<evidence type="ECO:0000256" key="4">
    <source>
        <dbReference type="ARBA" id="ARBA00022932"/>
    </source>
</evidence>
<keyword evidence="5 7" id="KW-0238">DNA-binding</keyword>
<reference evidence="12 13" key="1">
    <citation type="submission" date="2019-11" db="EMBL/GenBank/DDBJ databases">
        <title>Type strains purchased from KCTC, JCM and DSMZ.</title>
        <authorList>
            <person name="Lu H."/>
        </authorList>
    </citation>
    <scope>NUCLEOTIDE SEQUENCE [LARGE SCALE GENOMIC DNA]</scope>
    <source>
        <strain evidence="12 13">KCTC 52429</strain>
    </source>
</reference>
<feature type="domain" description="DNA-directed DNA polymerase family B exonuclease" evidence="10">
    <location>
        <begin position="244"/>
        <end position="341"/>
    </location>
</feature>
<dbReference type="CDD" id="cd05784">
    <property type="entry name" value="DNA_polB_II_exo"/>
    <property type="match status" value="1"/>
</dbReference>
<name>A0A6I3STT5_9BURK</name>
<dbReference type="CDD" id="cd05537">
    <property type="entry name" value="POLBc_Pol_II"/>
    <property type="match status" value="1"/>
</dbReference>
<dbReference type="InterPro" id="IPR055208">
    <property type="entry name" value="PolB_insertion"/>
</dbReference>
<dbReference type="InterPro" id="IPR017964">
    <property type="entry name" value="DNA-dir_DNA_pol_B_CS"/>
</dbReference>
<keyword evidence="4 7" id="KW-0239">DNA-directed DNA polymerase</keyword>
<sequence>MRGATGSNGASADAGGDTGKDTGSSAALAVNYRSCHLLTIRAPRVSTLQQGFLLTRHWRDTEDGTEVDLWLATDAGPRHLRLPPQTSVAFVPAAQRDTAERVLRGERGWELRPLDLRDFRHRPVLGLYCRHYRQLMKLEKRLREHGVDVYEGDVRPPERYLMERFITAPVAFDGEAGADGIVRDVQLKPDGGYRPALRLASLDIETTAHGELYSIALEGCGQRQVYMLGPPNGDASHVDFDLEYCDSRPQLLERFNAWFERHDPDVIIGWNVIQFDLRVLRQHAERYQMALRLGRDGSAMEWREHGRQQHYFAAAAGRLIVDGIEALRSATWSFPSFSLEHVSQALLGEGKAIDNPYDRMAEIDRRFAEDKPALARYNLKDCELVTRIFAHTQLLDFLLARASVTGLPADRSGGSVAAFEHLYLPLMHRQGFVAPNLGDVPNEDSPGGFVMDSRSGLYDSVLVLDYKSLYPSIIRTFLIDPVGLVEGLRLEQEGAVPETVPGFRGARFSRARHCLPAIVRQVWEGREAAKREHNKPLSQALKIIMNAFYGVLGSSGCRFFDPRLATSITMRGHEIMHRTRELIENEGYPVIYGDTDSTFVWLKRGMDGEEADRIGRSLVAHINDWWRVHLREEYGLESALELQYETHYRRFLMPTVRDSEEGSKKRYAGLVVKPDGAEEIIYKGLETVRTDWTPLAQGFQQELFRRVFKGEPYRDYVRDYTERTLRGELDELLVYRKRLRRPLDEYERNVPPHVRAARLADEFNAARGRPLQYQNRGWIRYLMTTAGPEPLETRRAAIDYAHYLERQLQPVADAILPFLGDSFGQLTSRQRTLF</sequence>
<dbReference type="SUPFAM" id="SSF56672">
    <property type="entry name" value="DNA/RNA polymerases"/>
    <property type="match status" value="1"/>
</dbReference>
<dbReference type="FunFam" id="3.90.1600.10:FF:000030">
    <property type="entry name" value="DNA polymerase II"/>
    <property type="match status" value="1"/>
</dbReference>
<dbReference type="PROSITE" id="PS00116">
    <property type="entry name" value="DNA_POLYMERASE_B"/>
    <property type="match status" value="1"/>
</dbReference>
<dbReference type="PANTHER" id="PTHR10322:SF23">
    <property type="entry name" value="DNA POLYMERASE DELTA CATALYTIC SUBUNIT"/>
    <property type="match status" value="1"/>
</dbReference>
<evidence type="ECO:0000256" key="8">
    <source>
        <dbReference type="SAM" id="MobiDB-lite"/>
    </source>
</evidence>
<gene>
    <name evidence="12" type="ORF">GM672_07305</name>
</gene>
<dbReference type="FunFam" id="1.10.132.60:FF:000008">
    <property type="entry name" value="DNA polymerase"/>
    <property type="match status" value="1"/>
</dbReference>
<dbReference type="Proteomes" id="UP000430634">
    <property type="component" value="Unassembled WGS sequence"/>
</dbReference>
<dbReference type="GO" id="GO:0045004">
    <property type="term" value="P:DNA replication proofreading"/>
    <property type="evidence" value="ECO:0007669"/>
    <property type="project" value="TreeGrafter"/>
</dbReference>
<dbReference type="Pfam" id="PF21474">
    <property type="entry name" value="DNApolII_N"/>
    <property type="match status" value="1"/>
</dbReference>
<evidence type="ECO:0000256" key="7">
    <source>
        <dbReference type="RuleBase" id="RU000442"/>
    </source>
</evidence>
<dbReference type="EC" id="2.7.7.7" evidence="7"/>
<dbReference type="FunFam" id="3.30.420.10:FF:000052">
    <property type="entry name" value="DNA polymerase"/>
    <property type="match status" value="1"/>
</dbReference>
<dbReference type="GO" id="GO:0000166">
    <property type="term" value="F:nucleotide binding"/>
    <property type="evidence" value="ECO:0007669"/>
    <property type="project" value="InterPro"/>
</dbReference>
<dbReference type="GO" id="GO:0008296">
    <property type="term" value="F:3'-5'-DNA exonuclease activity"/>
    <property type="evidence" value="ECO:0007669"/>
    <property type="project" value="TreeGrafter"/>
</dbReference>
<dbReference type="OrthoDB" id="5807460at2"/>
<dbReference type="EMBL" id="WNKZ01000013">
    <property type="protein sequence ID" value="MTV52541.1"/>
    <property type="molecule type" value="Genomic_DNA"/>
</dbReference>
<dbReference type="InterPro" id="IPR042087">
    <property type="entry name" value="DNA_pol_B_thumb"/>
</dbReference>
<dbReference type="Gene3D" id="1.10.132.60">
    <property type="entry name" value="DNA polymerase family B, C-terminal domain"/>
    <property type="match status" value="1"/>
</dbReference>
<dbReference type="GO" id="GO:0003887">
    <property type="term" value="F:DNA-directed DNA polymerase activity"/>
    <property type="evidence" value="ECO:0007669"/>
    <property type="project" value="UniProtKB-KW"/>
</dbReference>
<dbReference type="SMART" id="SM00486">
    <property type="entry name" value="POLBc"/>
    <property type="match status" value="1"/>
</dbReference>